<evidence type="ECO:0000256" key="6">
    <source>
        <dbReference type="ARBA" id="ARBA00022985"/>
    </source>
</evidence>
<keyword evidence="4 10" id="KW-0808">Transferase</keyword>
<sequence>MPYDGFVPHSSHRSPAAPVLSIVVPAYNESAGIQTFHETLLLPALAAVTERLAERSMGADPYEIIYVNDGSTDNTLEKLQELAQGSTATRVVNLSRNFGKEIATTAGIEVALGQAVLIMDADSQHPPAYISDFLSRWEAGAQVVVGVRSNDAGGFFKTQGSRFFYRILNSISESQTVPRSTDFRLLDRVVVDEFLRFSERNRITRGLIDWLGFKRDYFVF</sequence>
<organism evidence="10 11">
    <name type="scientific">Rothia nasimurium</name>
    <dbReference type="NCBI Taxonomy" id="85336"/>
    <lineage>
        <taxon>Bacteria</taxon>
        <taxon>Bacillati</taxon>
        <taxon>Actinomycetota</taxon>
        <taxon>Actinomycetes</taxon>
        <taxon>Micrococcales</taxon>
        <taxon>Micrococcaceae</taxon>
        <taxon>Rothia</taxon>
    </lineage>
</organism>
<keyword evidence="8" id="KW-0472">Membrane</keyword>
<dbReference type="InterPro" id="IPR029044">
    <property type="entry name" value="Nucleotide-diphossugar_trans"/>
</dbReference>
<dbReference type="InterPro" id="IPR001173">
    <property type="entry name" value="Glyco_trans_2-like"/>
</dbReference>
<dbReference type="PANTHER" id="PTHR48090">
    <property type="entry name" value="UNDECAPRENYL-PHOSPHATE 4-DEOXY-4-FORMAMIDO-L-ARABINOSE TRANSFERASE-RELATED"/>
    <property type="match status" value="1"/>
</dbReference>
<evidence type="ECO:0000256" key="7">
    <source>
        <dbReference type="ARBA" id="ARBA00022989"/>
    </source>
</evidence>
<dbReference type="CDD" id="cd04187">
    <property type="entry name" value="DPM1_like_bac"/>
    <property type="match status" value="1"/>
</dbReference>
<evidence type="ECO:0000256" key="8">
    <source>
        <dbReference type="ARBA" id="ARBA00023136"/>
    </source>
</evidence>
<dbReference type="EMBL" id="SPQC01000004">
    <property type="protein sequence ID" value="TFU23836.1"/>
    <property type="molecule type" value="Genomic_DNA"/>
</dbReference>
<dbReference type="PANTHER" id="PTHR48090:SF3">
    <property type="entry name" value="UNDECAPRENYL-PHOSPHATE 4-DEOXY-4-FORMAMIDO-L-ARABINOSE TRANSFERASE"/>
    <property type="match status" value="1"/>
</dbReference>
<keyword evidence="6" id="KW-0448">Lipopolysaccharide biosynthesis</keyword>
<evidence type="ECO:0000259" key="9">
    <source>
        <dbReference type="Pfam" id="PF00535"/>
    </source>
</evidence>
<dbReference type="OrthoDB" id="9810303at2"/>
<reference evidence="10 11" key="1">
    <citation type="submission" date="2019-03" db="EMBL/GenBank/DDBJ databases">
        <title>Diversity of the mouse oral microbiome.</title>
        <authorList>
            <person name="Joseph S."/>
            <person name="Aduse-Opoku J."/>
            <person name="Curtis M."/>
            <person name="Wade W."/>
            <person name="Hashim A."/>
        </authorList>
    </citation>
    <scope>NUCLEOTIDE SEQUENCE [LARGE SCALE GENOMIC DNA]</scope>
    <source>
        <strain evidence="11">irhom_31</strain>
    </source>
</reference>
<evidence type="ECO:0000256" key="4">
    <source>
        <dbReference type="ARBA" id="ARBA00022679"/>
    </source>
</evidence>
<evidence type="ECO:0000256" key="2">
    <source>
        <dbReference type="ARBA" id="ARBA00022475"/>
    </source>
</evidence>
<dbReference type="Gene3D" id="3.90.550.10">
    <property type="entry name" value="Spore Coat Polysaccharide Biosynthesis Protein SpsA, Chain A"/>
    <property type="match status" value="1"/>
</dbReference>
<evidence type="ECO:0000256" key="5">
    <source>
        <dbReference type="ARBA" id="ARBA00022692"/>
    </source>
</evidence>
<proteinExistence type="inferred from homology"/>
<accession>A0A4Y9F5Q6</accession>
<dbReference type="GO" id="GO:0005886">
    <property type="term" value="C:plasma membrane"/>
    <property type="evidence" value="ECO:0007669"/>
    <property type="project" value="TreeGrafter"/>
</dbReference>
<protein>
    <submittedName>
        <fullName evidence="10">Glycosyltransferase</fullName>
    </submittedName>
</protein>
<dbReference type="InterPro" id="IPR050256">
    <property type="entry name" value="Glycosyltransferase_2"/>
</dbReference>
<evidence type="ECO:0000256" key="3">
    <source>
        <dbReference type="ARBA" id="ARBA00022676"/>
    </source>
</evidence>
<evidence type="ECO:0000256" key="1">
    <source>
        <dbReference type="ARBA" id="ARBA00006739"/>
    </source>
</evidence>
<keyword evidence="5" id="KW-0812">Transmembrane</keyword>
<evidence type="ECO:0000313" key="11">
    <source>
        <dbReference type="Proteomes" id="UP000297951"/>
    </source>
</evidence>
<keyword evidence="7" id="KW-1133">Transmembrane helix</keyword>
<gene>
    <name evidence="10" type="ORF">E4U03_01640</name>
</gene>
<evidence type="ECO:0000313" key="10">
    <source>
        <dbReference type="EMBL" id="TFU23836.1"/>
    </source>
</evidence>
<keyword evidence="2" id="KW-1003">Cell membrane</keyword>
<name>A0A4Y9F5Q6_9MICC</name>
<dbReference type="AlphaFoldDB" id="A0A4Y9F5Q6"/>
<keyword evidence="3" id="KW-0328">Glycosyltransferase</keyword>
<dbReference type="Pfam" id="PF00535">
    <property type="entry name" value="Glycos_transf_2"/>
    <property type="match status" value="1"/>
</dbReference>
<dbReference type="Proteomes" id="UP000297951">
    <property type="component" value="Unassembled WGS sequence"/>
</dbReference>
<dbReference type="SUPFAM" id="SSF53448">
    <property type="entry name" value="Nucleotide-diphospho-sugar transferases"/>
    <property type="match status" value="1"/>
</dbReference>
<comment type="caution">
    <text evidence="10">The sequence shown here is derived from an EMBL/GenBank/DDBJ whole genome shotgun (WGS) entry which is preliminary data.</text>
</comment>
<dbReference type="RefSeq" id="WP_135011255.1">
    <property type="nucleotide sequence ID" value="NZ_JADGLK010000004.1"/>
</dbReference>
<comment type="similarity">
    <text evidence="1">Belongs to the glycosyltransferase 2 family.</text>
</comment>
<dbReference type="GO" id="GO:0009103">
    <property type="term" value="P:lipopolysaccharide biosynthetic process"/>
    <property type="evidence" value="ECO:0007669"/>
    <property type="project" value="UniProtKB-KW"/>
</dbReference>
<dbReference type="GO" id="GO:0016757">
    <property type="term" value="F:glycosyltransferase activity"/>
    <property type="evidence" value="ECO:0007669"/>
    <property type="project" value="UniProtKB-KW"/>
</dbReference>
<feature type="domain" description="Glycosyltransferase 2-like" evidence="9">
    <location>
        <begin position="21"/>
        <end position="192"/>
    </location>
</feature>